<accession>A0A6J7FHB4</accession>
<evidence type="ECO:0000259" key="1">
    <source>
        <dbReference type="Pfam" id="PF13452"/>
    </source>
</evidence>
<proteinExistence type="predicted"/>
<evidence type="ECO:0000313" key="2">
    <source>
        <dbReference type="EMBL" id="CAB4894757.1"/>
    </source>
</evidence>
<dbReference type="AlphaFoldDB" id="A0A6J7FHB4"/>
<dbReference type="InterPro" id="IPR039569">
    <property type="entry name" value="FAS1-like_DH_region"/>
</dbReference>
<dbReference type="InterPro" id="IPR029069">
    <property type="entry name" value="HotDog_dom_sf"/>
</dbReference>
<protein>
    <submittedName>
        <fullName evidence="2">Unannotated protein</fullName>
    </submittedName>
</protein>
<name>A0A6J7FHB4_9ZZZZ</name>
<organism evidence="2">
    <name type="scientific">freshwater metagenome</name>
    <dbReference type="NCBI Taxonomy" id="449393"/>
    <lineage>
        <taxon>unclassified sequences</taxon>
        <taxon>metagenomes</taxon>
        <taxon>ecological metagenomes</taxon>
    </lineage>
</organism>
<dbReference type="Gene3D" id="3.10.129.10">
    <property type="entry name" value="Hotdog Thioesterase"/>
    <property type="match status" value="1"/>
</dbReference>
<dbReference type="EMBL" id="CAFBMC010000024">
    <property type="protein sequence ID" value="CAB4894757.1"/>
    <property type="molecule type" value="Genomic_DNA"/>
</dbReference>
<dbReference type="SUPFAM" id="SSF54637">
    <property type="entry name" value="Thioesterase/thiol ester dehydrase-isomerase"/>
    <property type="match status" value="1"/>
</dbReference>
<reference evidence="2" key="1">
    <citation type="submission" date="2020-05" db="EMBL/GenBank/DDBJ databases">
        <authorList>
            <person name="Chiriac C."/>
            <person name="Salcher M."/>
            <person name="Ghai R."/>
            <person name="Kavagutti S V."/>
        </authorList>
    </citation>
    <scope>NUCLEOTIDE SEQUENCE</scope>
</reference>
<sequence length="173" mass="18697">MSNISEAMQAAVGTVTGRTTSYPISESDIRKWALAVYWPGQPPAMFIDPAAAAKTVHGGIVAPEEFNPFAWIAPAHEAFIKNAGKLENNNPDNPEIALGMSGPGLKFQLNGGMSVEYGVRMRAGDVITSESSVGEYSEREGRLGLMLFSRGISTWTNQKGEMVKRTTGTLIRY</sequence>
<feature type="domain" description="FAS1-like dehydratase" evidence="1">
    <location>
        <begin position="10"/>
        <end position="164"/>
    </location>
</feature>
<gene>
    <name evidence="2" type="ORF">UFOPK3495_00625</name>
    <name evidence="3" type="ORF">UFOPK4237_00405</name>
</gene>
<evidence type="ECO:0000313" key="3">
    <source>
        <dbReference type="EMBL" id="CAB5036021.1"/>
    </source>
</evidence>
<dbReference type="Pfam" id="PF13452">
    <property type="entry name" value="FAS1_DH_region"/>
    <property type="match status" value="1"/>
</dbReference>
<dbReference type="EMBL" id="CAFBPZ010000016">
    <property type="protein sequence ID" value="CAB5036021.1"/>
    <property type="molecule type" value="Genomic_DNA"/>
</dbReference>